<feature type="domain" description="C-CAP/cofactor C-like" evidence="4">
    <location>
        <begin position="227"/>
        <end position="367"/>
    </location>
</feature>
<comment type="function">
    <text evidence="2">The N-terminal domain binds to adenylyl cyclase, thereby enabling adenylyl cyclase to be activated by upstream regulatory signals, such as Ras. The C-terminal domain is required for normal cellular morphology and growth control.</text>
</comment>
<evidence type="ECO:0000259" key="4">
    <source>
        <dbReference type="PROSITE" id="PS51329"/>
    </source>
</evidence>
<evidence type="ECO:0000256" key="2">
    <source>
        <dbReference type="ARBA" id="ARBA00054756"/>
    </source>
</evidence>
<proteinExistence type="inferred from homology"/>
<protein>
    <recommendedName>
        <fullName evidence="3">Adenylyl cyclase-associated protein</fullName>
    </recommendedName>
</protein>
<dbReference type="Pfam" id="PF21938">
    <property type="entry name" value="CAP_N"/>
    <property type="match status" value="1"/>
</dbReference>
<organism evidence="5 6">
    <name type="scientific">Coleophoma cylindrospora</name>
    <dbReference type="NCBI Taxonomy" id="1849047"/>
    <lineage>
        <taxon>Eukaryota</taxon>
        <taxon>Fungi</taxon>
        <taxon>Dikarya</taxon>
        <taxon>Ascomycota</taxon>
        <taxon>Pezizomycotina</taxon>
        <taxon>Leotiomycetes</taxon>
        <taxon>Helotiales</taxon>
        <taxon>Dermateaceae</taxon>
        <taxon>Coleophoma</taxon>
    </lineage>
</organism>
<dbReference type="PANTHER" id="PTHR10652">
    <property type="entry name" value="ADENYLYL CYCLASE-ASSOCIATED PROTEIN"/>
    <property type="match status" value="1"/>
</dbReference>
<dbReference type="Gene3D" id="2.160.20.70">
    <property type="match status" value="1"/>
</dbReference>
<dbReference type="SUPFAM" id="SSF101278">
    <property type="entry name" value="N-terminal domain of adenylylcyclase associated protein, CAP"/>
    <property type="match status" value="1"/>
</dbReference>
<dbReference type="Pfam" id="PF08603">
    <property type="entry name" value="CAP_C"/>
    <property type="match status" value="1"/>
</dbReference>
<gene>
    <name evidence="5" type="ORF">BP6252_07375</name>
</gene>
<dbReference type="FunFam" id="1.25.40.330:FF:000001">
    <property type="entry name" value="Adenylyl cyclase-associated protein"/>
    <property type="match status" value="1"/>
</dbReference>
<dbReference type="InterPro" id="IPR016098">
    <property type="entry name" value="CAP/MinC_C"/>
</dbReference>
<evidence type="ECO:0000256" key="1">
    <source>
        <dbReference type="ARBA" id="ARBA00007659"/>
    </source>
</evidence>
<dbReference type="GO" id="GO:0019933">
    <property type="term" value="P:cAMP-mediated signaling"/>
    <property type="evidence" value="ECO:0007669"/>
    <property type="project" value="TreeGrafter"/>
</dbReference>
<evidence type="ECO:0000313" key="5">
    <source>
        <dbReference type="EMBL" id="RDW73468.1"/>
    </source>
</evidence>
<comment type="similarity">
    <text evidence="1">Belongs to the CAP family.</text>
</comment>
<dbReference type="SUPFAM" id="SSF69340">
    <property type="entry name" value="C-terminal domain of adenylylcyclase associated protein"/>
    <property type="match status" value="1"/>
</dbReference>
<dbReference type="PROSITE" id="PS51329">
    <property type="entry name" value="C_CAP_COFACTOR_C"/>
    <property type="match status" value="1"/>
</dbReference>
<evidence type="ECO:0000313" key="6">
    <source>
        <dbReference type="Proteomes" id="UP000256645"/>
    </source>
</evidence>
<dbReference type="SMART" id="SM00673">
    <property type="entry name" value="CARP"/>
    <property type="match status" value="2"/>
</dbReference>
<dbReference type="InterPro" id="IPR006599">
    <property type="entry name" value="CARP_motif"/>
</dbReference>
<dbReference type="GO" id="GO:0003779">
    <property type="term" value="F:actin binding"/>
    <property type="evidence" value="ECO:0007669"/>
    <property type="project" value="InterPro"/>
</dbReference>
<dbReference type="OrthoDB" id="77251at2759"/>
<keyword evidence="6" id="KW-1185">Reference proteome</keyword>
<dbReference type="EMBL" id="PDLM01000007">
    <property type="protein sequence ID" value="RDW73468.1"/>
    <property type="molecule type" value="Genomic_DNA"/>
</dbReference>
<dbReference type="AlphaFoldDB" id="A0A3D8RHR5"/>
<dbReference type="InterPro" id="IPR017901">
    <property type="entry name" value="C-CAP_CF_C-like"/>
</dbReference>
<dbReference type="InterPro" id="IPR053950">
    <property type="entry name" value="CAP_N"/>
</dbReference>
<dbReference type="Proteomes" id="UP000256645">
    <property type="component" value="Unassembled WGS sequence"/>
</dbReference>
<dbReference type="InterPro" id="IPR013912">
    <property type="entry name" value="Adenylate_cyclase-assoc_CAP_C"/>
</dbReference>
<dbReference type="STRING" id="1849047.A0A3D8RHR5"/>
<dbReference type="GO" id="GO:0005737">
    <property type="term" value="C:cytoplasm"/>
    <property type="evidence" value="ECO:0007669"/>
    <property type="project" value="TreeGrafter"/>
</dbReference>
<name>A0A3D8RHR5_9HELO</name>
<reference evidence="5 6" key="1">
    <citation type="journal article" date="2018" name="IMA Fungus">
        <title>IMA Genome-F 9: Draft genome sequence of Annulohypoxylon stygium, Aspergillus mulundensis, Berkeleyomyces basicola (syn. Thielaviopsis basicola), Ceratocystis smalleyi, two Cercospora beticola strains, Coleophoma cylindrospora, Fusarium fracticaudum, Phialophora cf. hyalina, and Morchella septimelata.</title>
        <authorList>
            <person name="Wingfield B.D."/>
            <person name="Bills G.F."/>
            <person name="Dong Y."/>
            <person name="Huang W."/>
            <person name="Nel W.J."/>
            <person name="Swalarsk-Parry B.S."/>
            <person name="Vaghefi N."/>
            <person name="Wilken P.M."/>
            <person name="An Z."/>
            <person name="de Beer Z.W."/>
            <person name="De Vos L."/>
            <person name="Chen L."/>
            <person name="Duong T.A."/>
            <person name="Gao Y."/>
            <person name="Hammerbacher A."/>
            <person name="Kikkert J.R."/>
            <person name="Li Y."/>
            <person name="Li H."/>
            <person name="Li K."/>
            <person name="Li Q."/>
            <person name="Liu X."/>
            <person name="Ma X."/>
            <person name="Naidoo K."/>
            <person name="Pethybridge S.J."/>
            <person name="Sun J."/>
            <person name="Steenkamp E.T."/>
            <person name="van der Nest M.A."/>
            <person name="van Wyk S."/>
            <person name="Wingfield M.J."/>
            <person name="Xiong C."/>
            <person name="Yue Q."/>
            <person name="Zhang X."/>
        </authorList>
    </citation>
    <scope>NUCLEOTIDE SEQUENCE [LARGE SCALE GENOMIC DNA]</scope>
    <source>
        <strain evidence="5 6">BP6252</strain>
    </source>
</reference>
<dbReference type="PANTHER" id="PTHR10652:SF0">
    <property type="entry name" value="ADENYLYL CYCLASE-ASSOCIATED PROTEIN"/>
    <property type="match status" value="1"/>
</dbReference>
<sequence length="390" mass="43305">MIDSTAASTSAATKDQSVPGFISDFDELIDTDVKNFIERSKSLGGLVAEQATIVSSAFAHQRHFLLISSNMKKPDVSTLEELLRPTQGDVQTIIDIGEAGRGTSVFNHISAVSVSINVLAWVTCEAKPHLQIKKILESAQYWGNRVLSEFRNKDARHIEWLQAYYQIFNALANYTQEHFIWGIQWAPTGIDAREIVKTIVPKSTEEVVDVKPVIRVSSQNPSSTKMPNLRRSKKIARIELVKQTWILENFESQTLEIEASISHSILISNCNKSTIHIKGKANAVSVDGSSRLSVMIDSLVSSFDVIKSPNFAMQVLGTLPTVLLDQVDGAEIYLGENSLSTEIYSSKCGGINLYLQRGEEEYEEIPIPQQIRTVMGSDRRVESKIVNYSG</sequence>
<evidence type="ECO:0000256" key="3">
    <source>
        <dbReference type="ARBA" id="ARBA00072052"/>
    </source>
</evidence>
<dbReference type="InterPro" id="IPR036222">
    <property type="entry name" value="CAP_N_sf"/>
</dbReference>
<dbReference type="Gene3D" id="1.25.40.330">
    <property type="entry name" value="Adenylate cyclase-associated CAP, N-terminal domain"/>
    <property type="match status" value="1"/>
</dbReference>
<accession>A0A3D8RHR5</accession>
<comment type="caution">
    <text evidence="5">The sequence shown here is derived from an EMBL/GenBank/DDBJ whole genome shotgun (WGS) entry which is preliminary data.</text>
</comment>
<dbReference type="InterPro" id="IPR001837">
    <property type="entry name" value="Adenylate_cyclase-assoc_CAP"/>
</dbReference>
<dbReference type="GO" id="GO:0008179">
    <property type="term" value="F:adenylate cyclase binding"/>
    <property type="evidence" value="ECO:0007669"/>
    <property type="project" value="TreeGrafter"/>
</dbReference>
<dbReference type="InterPro" id="IPR036223">
    <property type="entry name" value="CAP_C_sf"/>
</dbReference>
<dbReference type="GO" id="GO:0007015">
    <property type="term" value="P:actin filament organization"/>
    <property type="evidence" value="ECO:0007669"/>
    <property type="project" value="TreeGrafter"/>
</dbReference>